<keyword evidence="3" id="KW-0597">Phosphoprotein</keyword>
<dbReference type="InterPro" id="IPR003594">
    <property type="entry name" value="HATPase_dom"/>
</dbReference>
<dbReference type="InterPro" id="IPR050351">
    <property type="entry name" value="BphY/WalK/GraS-like"/>
</dbReference>
<dbReference type="InterPro" id="IPR003661">
    <property type="entry name" value="HisK_dim/P_dom"/>
</dbReference>
<evidence type="ECO:0000256" key="2">
    <source>
        <dbReference type="ARBA" id="ARBA00012438"/>
    </source>
</evidence>
<dbReference type="Pfam" id="PF00512">
    <property type="entry name" value="HisKA"/>
    <property type="match status" value="1"/>
</dbReference>
<dbReference type="InterPro" id="IPR036097">
    <property type="entry name" value="HisK_dim/P_sf"/>
</dbReference>
<keyword evidence="6" id="KW-0902">Two-component regulatory system</keyword>
<dbReference type="SUPFAM" id="SSF55874">
    <property type="entry name" value="ATPase domain of HSP90 chaperone/DNA topoisomerase II/histidine kinase"/>
    <property type="match status" value="1"/>
</dbReference>
<dbReference type="InterPro" id="IPR036890">
    <property type="entry name" value="HATPase_C_sf"/>
</dbReference>
<feature type="domain" description="Histidine kinase" evidence="8">
    <location>
        <begin position="120"/>
        <end position="323"/>
    </location>
</feature>
<sequence>MHKSNDKILTYPTHTEIKSAIYDLNKKYIFGTIKATQALETKEKNILQYVAKIEPYYLGAAYLLVTKPIDIAPIQNLQKNILIFMLAAGVFFSILGYYLGRLFVAPMRESLEKMNHFIQDTTHELNTPISTILTNVEMIEALEKYEESANELKRIEIASKTLSRIYDDLTYLNLNHQYHRHITAVNMSALLQERMAYFTSMAEAKRLKLVLNVTADVLLQIDKNDALRLIDNLLSNAIKYNKHDGTLEVILTPEKLIVCDTGIGIKSEDLKQIMQRFKRANKSEGGFGIGLHIVSQVCENYAYDLEIKSVIHEGTEVHIRWVK</sequence>
<organism evidence="9">
    <name type="scientific">hydrothermal vent metagenome</name>
    <dbReference type="NCBI Taxonomy" id="652676"/>
    <lineage>
        <taxon>unclassified sequences</taxon>
        <taxon>metagenomes</taxon>
        <taxon>ecological metagenomes</taxon>
    </lineage>
</organism>
<evidence type="ECO:0000256" key="7">
    <source>
        <dbReference type="SAM" id="Phobius"/>
    </source>
</evidence>
<dbReference type="GO" id="GO:0004721">
    <property type="term" value="F:phosphoprotein phosphatase activity"/>
    <property type="evidence" value="ECO:0007669"/>
    <property type="project" value="TreeGrafter"/>
</dbReference>
<evidence type="ECO:0000256" key="3">
    <source>
        <dbReference type="ARBA" id="ARBA00022553"/>
    </source>
</evidence>
<dbReference type="PANTHER" id="PTHR45453:SF1">
    <property type="entry name" value="PHOSPHATE REGULON SENSOR PROTEIN PHOR"/>
    <property type="match status" value="1"/>
</dbReference>
<dbReference type="CDD" id="cd00082">
    <property type="entry name" value="HisKA"/>
    <property type="match status" value="1"/>
</dbReference>
<dbReference type="InterPro" id="IPR005467">
    <property type="entry name" value="His_kinase_dom"/>
</dbReference>
<evidence type="ECO:0000259" key="8">
    <source>
        <dbReference type="PROSITE" id="PS50109"/>
    </source>
</evidence>
<keyword evidence="7" id="KW-0812">Transmembrane</keyword>
<dbReference type="PANTHER" id="PTHR45453">
    <property type="entry name" value="PHOSPHATE REGULON SENSOR PROTEIN PHOR"/>
    <property type="match status" value="1"/>
</dbReference>
<keyword evidence="4" id="KW-0808">Transferase</keyword>
<dbReference type="AlphaFoldDB" id="A0A1W1CX67"/>
<evidence type="ECO:0000256" key="1">
    <source>
        <dbReference type="ARBA" id="ARBA00000085"/>
    </source>
</evidence>
<dbReference type="GO" id="GO:0005886">
    <property type="term" value="C:plasma membrane"/>
    <property type="evidence" value="ECO:0007669"/>
    <property type="project" value="TreeGrafter"/>
</dbReference>
<keyword evidence="7" id="KW-0472">Membrane</keyword>
<name>A0A1W1CX67_9ZZZZ</name>
<evidence type="ECO:0000256" key="6">
    <source>
        <dbReference type="ARBA" id="ARBA00023012"/>
    </source>
</evidence>
<protein>
    <recommendedName>
        <fullName evidence="2">histidine kinase</fullName>
        <ecNumber evidence="2">2.7.13.3</ecNumber>
    </recommendedName>
</protein>
<dbReference type="PROSITE" id="PS50109">
    <property type="entry name" value="HIS_KIN"/>
    <property type="match status" value="1"/>
</dbReference>
<comment type="catalytic activity">
    <reaction evidence="1">
        <text>ATP + protein L-histidine = ADP + protein N-phospho-L-histidine.</text>
        <dbReference type="EC" id="2.7.13.3"/>
    </reaction>
</comment>
<keyword evidence="7" id="KW-1133">Transmembrane helix</keyword>
<dbReference type="GO" id="GO:0000155">
    <property type="term" value="F:phosphorelay sensor kinase activity"/>
    <property type="evidence" value="ECO:0007669"/>
    <property type="project" value="InterPro"/>
</dbReference>
<dbReference type="SMART" id="SM00388">
    <property type="entry name" value="HisKA"/>
    <property type="match status" value="1"/>
</dbReference>
<evidence type="ECO:0000313" key="9">
    <source>
        <dbReference type="EMBL" id="SFV70458.1"/>
    </source>
</evidence>
<reference evidence="9" key="1">
    <citation type="submission" date="2016-10" db="EMBL/GenBank/DDBJ databases">
        <authorList>
            <person name="de Groot N.N."/>
        </authorList>
    </citation>
    <scope>NUCLEOTIDE SEQUENCE</scope>
</reference>
<dbReference type="Pfam" id="PF02518">
    <property type="entry name" value="HATPase_c"/>
    <property type="match status" value="1"/>
</dbReference>
<dbReference type="SUPFAM" id="SSF47384">
    <property type="entry name" value="Homodimeric domain of signal transducing histidine kinase"/>
    <property type="match status" value="1"/>
</dbReference>
<accession>A0A1W1CX67</accession>
<feature type="transmembrane region" description="Helical" evidence="7">
    <location>
        <begin position="81"/>
        <end position="100"/>
    </location>
</feature>
<dbReference type="Gene3D" id="3.30.565.10">
    <property type="entry name" value="Histidine kinase-like ATPase, C-terminal domain"/>
    <property type="match status" value="1"/>
</dbReference>
<dbReference type="SMART" id="SM00387">
    <property type="entry name" value="HATPase_c"/>
    <property type="match status" value="1"/>
</dbReference>
<keyword evidence="5 9" id="KW-0418">Kinase</keyword>
<evidence type="ECO:0000256" key="4">
    <source>
        <dbReference type="ARBA" id="ARBA00022679"/>
    </source>
</evidence>
<proteinExistence type="predicted"/>
<dbReference type="GO" id="GO:0016036">
    <property type="term" value="P:cellular response to phosphate starvation"/>
    <property type="evidence" value="ECO:0007669"/>
    <property type="project" value="TreeGrafter"/>
</dbReference>
<dbReference type="EMBL" id="FPHI01000051">
    <property type="protein sequence ID" value="SFV70458.1"/>
    <property type="molecule type" value="Genomic_DNA"/>
</dbReference>
<gene>
    <name evidence="9" type="ORF">MNB_SV-3-358</name>
</gene>
<dbReference type="Gene3D" id="1.10.287.130">
    <property type="match status" value="1"/>
</dbReference>
<dbReference type="EC" id="2.7.13.3" evidence="2"/>
<evidence type="ECO:0000256" key="5">
    <source>
        <dbReference type="ARBA" id="ARBA00022777"/>
    </source>
</evidence>